<dbReference type="GO" id="GO:0030027">
    <property type="term" value="C:lamellipodium"/>
    <property type="evidence" value="ECO:0007669"/>
    <property type="project" value="EnsemblMetazoa"/>
</dbReference>
<dbReference type="GO" id="GO:0031103">
    <property type="term" value="P:axon regeneration"/>
    <property type="evidence" value="ECO:0007669"/>
    <property type="project" value="EnsemblMetazoa"/>
</dbReference>
<dbReference type="SUPFAM" id="SSF50729">
    <property type="entry name" value="PH domain-like"/>
    <property type="match status" value="1"/>
</dbReference>
<dbReference type="GO" id="GO:0007165">
    <property type="term" value="P:signal transduction"/>
    <property type="evidence" value="ECO:0007669"/>
    <property type="project" value="InterPro"/>
</dbReference>
<name>A0A2A6BJB4_PRIPA</name>
<evidence type="ECO:0000256" key="1">
    <source>
        <dbReference type="SAM" id="MobiDB-lite"/>
    </source>
</evidence>
<dbReference type="PANTHER" id="PTHR11243:SF23">
    <property type="entry name" value="LD06925P"/>
    <property type="match status" value="1"/>
</dbReference>
<dbReference type="PANTHER" id="PTHR11243">
    <property type="entry name" value="GROWTH FACTOR RECEPTOR-BOUND PROTEIN"/>
    <property type="match status" value="1"/>
</dbReference>
<dbReference type="GO" id="GO:0001764">
    <property type="term" value="P:neuron migration"/>
    <property type="evidence" value="ECO:0007669"/>
    <property type="project" value="EnsemblMetazoa"/>
</dbReference>
<dbReference type="GO" id="GO:0032584">
    <property type="term" value="C:growth cone membrane"/>
    <property type="evidence" value="ECO:0007669"/>
    <property type="project" value="EnsemblMetazoa"/>
</dbReference>
<dbReference type="AlphaFoldDB" id="A0A2A6BJB4"/>
<feature type="compositionally biased region" description="Acidic residues" evidence="1">
    <location>
        <begin position="407"/>
        <end position="416"/>
    </location>
</feature>
<keyword evidence="3" id="KW-1185">Reference proteome</keyword>
<dbReference type="InterPro" id="IPR001849">
    <property type="entry name" value="PH_domain"/>
</dbReference>
<sequence length="527" mass="59537">MREANHTRIFVKFFVDDGSPLQMLIDERWTVVETMRQLADKHHISLSEDHCVVEEFPELLIRRIYEDDENLVENIKMWVDGSGNKLTLTRRPEKYSFIDRPETYLVTEKTANHMEVPKGEHWPLDVKSRFVEDFFSCDPFVPPELEGWMYLKGDGKKVWKKAYFVLRPSGLYYSTKGKKCTKDLQCLMNFHSNQVYTGFDWKKKYKAPTTFCISLKLTQLQMKRSSYIKYICAEDEMTYKKWLVGLRIAKNGRQMYSNYVSATERRLASMNANVPRRVDVPRVENERRLDSSSVCSSSSRNDDLSMGGSSSYTGRTSSRATSHRHLDVDCSSIHSGHNGHPIPSHSDHSHTPSVLSGSFSSLRDPMPISSMDVTPRVALREYEEDLTGTIKRAPVQVTDVLRRSCCVEEEDSDEESLPAPPPSSSLSNTHSIPPPLSQSPLPPPKPPLILGTPGGNGNGPPPPPVRVTPIRDEYATIQKRAPPPPPKRADGTRLTSMTSPGASPTVPNMSELEAALRRRQQKMGQAN</sequence>
<reference evidence="2" key="2">
    <citation type="submission" date="2022-06" db="UniProtKB">
        <authorList>
            <consortium name="EnsemblMetazoa"/>
        </authorList>
    </citation>
    <scope>IDENTIFICATION</scope>
    <source>
        <strain evidence="2">PS312</strain>
    </source>
</reference>
<dbReference type="SMART" id="SM00233">
    <property type="entry name" value="PH"/>
    <property type="match status" value="1"/>
</dbReference>
<dbReference type="GO" id="GO:0030334">
    <property type="term" value="P:regulation of cell migration"/>
    <property type="evidence" value="ECO:0007669"/>
    <property type="project" value="EnsemblMetazoa"/>
</dbReference>
<evidence type="ECO:0000313" key="2">
    <source>
        <dbReference type="EnsemblMetazoa" id="PPA03159.1"/>
    </source>
</evidence>
<feature type="compositionally biased region" description="Polar residues" evidence="1">
    <location>
        <begin position="351"/>
        <end position="361"/>
    </location>
</feature>
<dbReference type="InterPro" id="IPR000159">
    <property type="entry name" value="RA_dom"/>
</dbReference>
<feature type="compositionally biased region" description="Pro residues" evidence="1">
    <location>
        <begin position="432"/>
        <end position="447"/>
    </location>
</feature>
<accession>A0A8R1Y9L1</accession>
<reference evidence="3" key="1">
    <citation type="journal article" date="2008" name="Nat. Genet.">
        <title>The Pristionchus pacificus genome provides a unique perspective on nematode lifestyle and parasitism.</title>
        <authorList>
            <person name="Dieterich C."/>
            <person name="Clifton S.W."/>
            <person name="Schuster L.N."/>
            <person name="Chinwalla A."/>
            <person name="Delehaunty K."/>
            <person name="Dinkelacker I."/>
            <person name="Fulton L."/>
            <person name="Fulton R."/>
            <person name="Godfrey J."/>
            <person name="Minx P."/>
            <person name="Mitreva M."/>
            <person name="Roeseler W."/>
            <person name="Tian H."/>
            <person name="Witte H."/>
            <person name="Yang S.P."/>
            <person name="Wilson R.K."/>
            <person name="Sommer R.J."/>
        </authorList>
    </citation>
    <scope>NUCLEOTIDE SEQUENCE [LARGE SCALE GENOMIC DNA]</scope>
    <source>
        <strain evidence="3">PS312</strain>
    </source>
</reference>
<feature type="compositionally biased region" description="Polar residues" evidence="1">
    <location>
        <begin position="493"/>
        <end position="508"/>
    </location>
</feature>
<accession>A0A2A6BJB4</accession>
<dbReference type="Gene3D" id="3.10.20.90">
    <property type="entry name" value="Phosphatidylinositol 3-kinase Catalytic Subunit, Chain A, domain 1"/>
    <property type="match status" value="1"/>
</dbReference>
<dbReference type="GO" id="GO:0030032">
    <property type="term" value="P:lamellipodium assembly"/>
    <property type="evidence" value="ECO:0007669"/>
    <property type="project" value="EnsemblMetazoa"/>
</dbReference>
<dbReference type="SMART" id="SM00314">
    <property type="entry name" value="RA"/>
    <property type="match status" value="1"/>
</dbReference>
<dbReference type="InterPro" id="IPR039665">
    <property type="entry name" value="PH_APBB1IP"/>
</dbReference>
<dbReference type="Pfam" id="PF00169">
    <property type="entry name" value="PH"/>
    <property type="match status" value="1"/>
</dbReference>
<dbReference type="CDD" id="cd01259">
    <property type="entry name" value="PH_APBB1IP"/>
    <property type="match status" value="1"/>
</dbReference>
<dbReference type="GO" id="GO:0099523">
    <property type="term" value="C:presynaptic cytosol"/>
    <property type="evidence" value="ECO:0007669"/>
    <property type="project" value="EnsemblMetazoa"/>
</dbReference>
<dbReference type="SUPFAM" id="SSF54236">
    <property type="entry name" value="Ubiquitin-like"/>
    <property type="match status" value="1"/>
</dbReference>
<feature type="compositionally biased region" description="Basic and acidic residues" evidence="1">
    <location>
        <begin position="278"/>
        <end position="290"/>
    </location>
</feature>
<dbReference type="GO" id="GO:0040025">
    <property type="term" value="P:vulval development"/>
    <property type="evidence" value="ECO:0007669"/>
    <property type="project" value="EnsemblMetazoa"/>
</dbReference>
<dbReference type="Gene3D" id="2.30.29.30">
    <property type="entry name" value="Pleckstrin-homology domain (PH domain)/Phosphotyrosine-binding domain (PTB)"/>
    <property type="match status" value="1"/>
</dbReference>
<dbReference type="InterPro" id="IPR011993">
    <property type="entry name" value="PH-like_dom_sf"/>
</dbReference>
<dbReference type="PROSITE" id="PS50003">
    <property type="entry name" value="PH_DOMAIN"/>
    <property type="match status" value="1"/>
</dbReference>
<dbReference type="EnsemblMetazoa" id="PPA03159.1">
    <property type="protein sequence ID" value="PPA03159.1"/>
    <property type="gene ID" value="WBGene00092713"/>
</dbReference>
<dbReference type="InterPro" id="IPR039664">
    <property type="entry name" value="GRB/APBB1IP"/>
</dbReference>
<dbReference type="GO" id="GO:0032809">
    <property type="term" value="C:neuronal cell body membrane"/>
    <property type="evidence" value="ECO:0007669"/>
    <property type="project" value="EnsemblMetazoa"/>
</dbReference>
<dbReference type="GO" id="GO:0040011">
    <property type="term" value="P:locomotion"/>
    <property type="evidence" value="ECO:0007669"/>
    <property type="project" value="EnsemblMetazoa"/>
</dbReference>
<feature type="region of interest" description="Disordered" evidence="1">
    <location>
        <begin position="406"/>
        <end position="527"/>
    </location>
</feature>
<dbReference type="GO" id="GO:0099054">
    <property type="term" value="P:presynapse assembly"/>
    <property type="evidence" value="ECO:0007669"/>
    <property type="project" value="EnsemblMetazoa"/>
</dbReference>
<dbReference type="Proteomes" id="UP000005239">
    <property type="component" value="Unassembled WGS sequence"/>
</dbReference>
<dbReference type="PROSITE" id="PS50200">
    <property type="entry name" value="RA"/>
    <property type="match status" value="1"/>
</dbReference>
<feature type="region of interest" description="Disordered" evidence="1">
    <location>
        <begin position="278"/>
        <end position="370"/>
    </location>
</feature>
<proteinExistence type="predicted"/>
<gene>
    <name evidence="2" type="primary">WBGene00092713</name>
</gene>
<dbReference type="GO" id="GO:0008078">
    <property type="term" value="P:mesodermal cell migration"/>
    <property type="evidence" value="ECO:0007669"/>
    <property type="project" value="EnsemblMetazoa"/>
</dbReference>
<dbReference type="GO" id="GO:0017124">
    <property type="term" value="F:SH3 domain binding"/>
    <property type="evidence" value="ECO:0007669"/>
    <property type="project" value="EnsemblMetazoa"/>
</dbReference>
<organism evidence="2 3">
    <name type="scientific">Pristionchus pacificus</name>
    <name type="common">Parasitic nematode worm</name>
    <dbReference type="NCBI Taxonomy" id="54126"/>
    <lineage>
        <taxon>Eukaryota</taxon>
        <taxon>Metazoa</taxon>
        <taxon>Ecdysozoa</taxon>
        <taxon>Nematoda</taxon>
        <taxon>Chromadorea</taxon>
        <taxon>Rhabditida</taxon>
        <taxon>Rhabditina</taxon>
        <taxon>Diplogasteromorpha</taxon>
        <taxon>Diplogasteroidea</taxon>
        <taxon>Neodiplogasteridae</taxon>
        <taxon>Pristionchus</taxon>
    </lineage>
</organism>
<dbReference type="GO" id="GO:0048858">
    <property type="term" value="P:cell projection morphogenesis"/>
    <property type="evidence" value="ECO:0007669"/>
    <property type="project" value="EnsemblMetazoa"/>
</dbReference>
<dbReference type="InterPro" id="IPR029071">
    <property type="entry name" value="Ubiquitin-like_domsf"/>
</dbReference>
<evidence type="ECO:0000313" key="3">
    <source>
        <dbReference type="Proteomes" id="UP000005239"/>
    </source>
</evidence>
<dbReference type="GO" id="GO:0018991">
    <property type="term" value="P:egg-laying behavior"/>
    <property type="evidence" value="ECO:0007669"/>
    <property type="project" value="EnsemblMetazoa"/>
</dbReference>
<dbReference type="GO" id="GO:0031941">
    <property type="term" value="C:filamentous actin"/>
    <property type="evidence" value="ECO:0007669"/>
    <property type="project" value="EnsemblMetazoa"/>
</dbReference>
<dbReference type="Pfam" id="PF21989">
    <property type="entry name" value="RA_2"/>
    <property type="match status" value="1"/>
</dbReference>
<feature type="compositionally biased region" description="Low complexity" evidence="1">
    <location>
        <begin position="291"/>
        <end position="320"/>
    </location>
</feature>
<protein>
    <submittedName>
        <fullName evidence="2">Mig-10</fullName>
    </submittedName>
</protein>